<comment type="cofactor">
    <cofactor evidence="3">
        <name>Fe cation</name>
        <dbReference type="ChEBI" id="CHEBI:24875"/>
    </cofactor>
    <text evidence="3">Binds 2 iron ions per subunit.</text>
</comment>
<dbReference type="FunCoup" id="A7AS95">
    <property type="interactions" value="53"/>
</dbReference>
<organism evidence="5 6">
    <name type="scientific">Babesia bovis</name>
    <dbReference type="NCBI Taxonomy" id="5865"/>
    <lineage>
        <taxon>Eukaryota</taxon>
        <taxon>Sar</taxon>
        <taxon>Alveolata</taxon>
        <taxon>Apicomplexa</taxon>
        <taxon>Aconoidasida</taxon>
        <taxon>Piroplasmida</taxon>
        <taxon>Babesiidae</taxon>
        <taxon>Babesia</taxon>
    </lineage>
</organism>
<dbReference type="EC" id="1.17.4.1" evidence="5"/>
<protein>
    <submittedName>
        <fullName evidence="5">Ribonucleoside-diphosphate reductase small subunit, putative</fullName>
        <ecNumber evidence="5">1.17.4.1</ecNumber>
    </submittedName>
</protein>
<feature type="binding site" evidence="3">
    <location>
        <position position="182"/>
    </location>
    <ligand>
        <name>Fe cation</name>
        <dbReference type="ChEBI" id="CHEBI:24875"/>
        <label>2</label>
    </ligand>
</feature>
<feature type="binding site" evidence="3">
    <location>
        <position position="216"/>
    </location>
    <ligand>
        <name>Fe cation</name>
        <dbReference type="ChEBI" id="CHEBI:24875"/>
        <label>2</label>
    </ligand>
</feature>
<dbReference type="PANTHER" id="PTHR23409:SF18">
    <property type="entry name" value="RIBONUCLEOSIDE-DIPHOSPHATE REDUCTASE SUBUNIT M2"/>
    <property type="match status" value="1"/>
</dbReference>
<evidence type="ECO:0000256" key="2">
    <source>
        <dbReference type="PIRSR" id="PIRSR000355-1"/>
    </source>
</evidence>
<dbReference type="OMA" id="SNPFPWM"/>
<evidence type="ECO:0000256" key="4">
    <source>
        <dbReference type="SAM" id="Phobius"/>
    </source>
</evidence>
<dbReference type="PROSITE" id="PS00368">
    <property type="entry name" value="RIBORED_SMALL"/>
    <property type="match status" value="1"/>
</dbReference>
<dbReference type="PIRSF" id="PIRSF000355">
    <property type="entry name" value="NrdB"/>
    <property type="match status" value="1"/>
</dbReference>
<dbReference type="CDD" id="cd01049">
    <property type="entry name" value="RNRR2"/>
    <property type="match status" value="1"/>
</dbReference>
<dbReference type="InParanoid" id="A7AS95"/>
<dbReference type="RefSeq" id="XP_001610982.1">
    <property type="nucleotide sequence ID" value="XM_001610932.1"/>
</dbReference>
<dbReference type="GO" id="GO:0046872">
    <property type="term" value="F:metal ion binding"/>
    <property type="evidence" value="ECO:0007669"/>
    <property type="project" value="UniProtKB-KW"/>
</dbReference>
<dbReference type="STRING" id="5865.A7AS95"/>
<dbReference type="InterPro" id="IPR033909">
    <property type="entry name" value="RNR_small"/>
</dbReference>
<sequence length="339" mass="39039">MTDSLSTDDLSSRMKALQSEEFILVEDPNRNGLYPIKYPDFWEWYKKAQASFWTSEEIDLSSDLKDWGTLTEGEHHFIKNVLAFFAASDGIVLENLALRFLKDVKLPEAKFFYCFQITVENIHSETYSLLIEQYIRDEAEKDRLFRAIETIDAVRDKAIWAAKWMNDEKSFAERIVAYAAVEGIFFSGSFCAIFWLKKRGLMPGLTFSNELIARDEGLHADFGCFIYSKLKHKLPAECVQQIIKEAVAVERVFVCDSLPTDLIGMNSMLMAQYIEFVADRLLQALGVPPVYKTKNPFEWMELISVQGKTNFFEKRVGEYQKSGILANQDEQKFATDADF</sequence>
<comment type="caution">
    <text evidence="5">The sequence shown here is derived from an EMBL/GenBank/DDBJ whole genome shotgun (WGS) entry which is preliminary data.</text>
</comment>
<feature type="binding site" evidence="3">
    <location>
        <position position="123"/>
    </location>
    <ligand>
        <name>Fe cation</name>
        <dbReference type="ChEBI" id="CHEBI:24875"/>
        <label>1</label>
    </ligand>
</feature>
<keyword evidence="4" id="KW-1133">Transmembrane helix</keyword>
<comment type="similarity">
    <text evidence="1">Belongs to the ribonucleoside diphosphate reductase small chain family.</text>
</comment>
<dbReference type="eggNOG" id="KOG1567">
    <property type="taxonomic scope" value="Eukaryota"/>
</dbReference>
<dbReference type="InterPro" id="IPR030475">
    <property type="entry name" value="RNR_small_AS"/>
</dbReference>
<keyword evidence="4" id="KW-0812">Transmembrane</keyword>
<evidence type="ECO:0000256" key="1">
    <source>
        <dbReference type="ARBA" id="ARBA00009303"/>
    </source>
</evidence>
<dbReference type="Gene3D" id="1.10.620.20">
    <property type="entry name" value="Ribonucleotide Reductase, subunit A"/>
    <property type="match status" value="1"/>
</dbReference>
<evidence type="ECO:0000313" key="6">
    <source>
        <dbReference type="Proteomes" id="UP000002173"/>
    </source>
</evidence>
<dbReference type="AlphaFoldDB" id="A7AS95"/>
<dbReference type="InterPro" id="IPR012348">
    <property type="entry name" value="RNR-like"/>
</dbReference>
<reference evidence="5 6" key="1">
    <citation type="journal article" date="2007" name="PLoS Pathog.">
        <title>Genome sequence of Babesia bovis and comparative analysis of apicomplexan hemoprotozoa.</title>
        <authorList>
            <person name="Brayton K.A."/>
            <person name="Lau A.O.T."/>
            <person name="Herndon D.R."/>
            <person name="Hannick L."/>
            <person name="Kappmeyer L.S."/>
            <person name="Berens S.J."/>
            <person name="Bidwell S.L."/>
            <person name="Brown W.C."/>
            <person name="Crabtree J."/>
            <person name="Fadrosh D."/>
            <person name="Feldblum T."/>
            <person name="Forberger H.A."/>
            <person name="Haas B.J."/>
            <person name="Howell J.M."/>
            <person name="Khouri H."/>
            <person name="Koo H."/>
            <person name="Mann D.J."/>
            <person name="Norimine J."/>
            <person name="Paulsen I.T."/>
            <person name="Radune D."/>
            <person name="Ren Q."/>
            <person name="Smith R.K. Jr."/>
            <person name="Suarez C.E."/>
            <person name="White O."/>
            <person name="Wortman J.R."/>
            <person name="Knowles D.P. Jr."/>
            <person name="McElwain T.F."/>
            <person name="Nene V.M."/>
        </authorList>
    </citation>
    <scope>NUCLEOTIDE SEQUENCE [LARGE SCALE GENOMIC DNA]</scope>
    <source>
        <strain evidence="5">T2Bo</strain>
    </source>
</reference>
<dbReference type="Proteomes" id="UP000002173">
    <property type="component" value="Unassembled WGS sequence"/>
</dbReference>
<proteinExistence type="inferred from homology"/>
<feature type="binding site" evidence="3">
    <location>
        <position position="120"/>
    </location>
    <ligand>
        <name>Fe cation</name>
        <dbReference type="ChEBI" id="CHEBI:24875"/>
        <label>2</label>
    </ligand>
</feature>
<feature type="binding site" evidence="3">
    <location>
        <position position="219"/>
    </location>
    <ligand>
        <name>Fe cation</name>
        <dbReference type="ChEBI" id="CHEBI:24875"/>
        <label>2</label>
    </ligand>
</feature>
<dbReference type="InterPro" id="IPR000358">
    <property type="entry name" value="RNR_small_fam"/>
</dbReference>
<name>A7AS95_BABBO</name>
<dbReference type="Pfam" id="PF00268">
    <property type="entry name" value="Ribonuc_red_sm"/>
    <property type="match status" value="1"/>
</dbReference>
<evidence type="ECO:0000256" key="3">
    <source>
        <dbReference type="PIRSR" id="PIRSR000355-2"/>
    </source>
</evidence>
<keyword evidence="4" id="KW-0472">Membrane</keyword>
<feature type="active site" evidence="2">
    <location>
        <position position="127"/>
    </location>
</feature>
<dbReference type="SUPFAM" id="SSF47240">
    <property type="entry name" value="Ferritin-like"/>
    <property type="match status" value="1"/>
</dbReference>
<keyword evidence="3" id="KW-0408">Iron</keyword>
<dbReference type="GO" id="GO:0004748">
    <property type="term" value="F:ribonucleoside-diphosphate reductase activity, thioredoxin disulfide as acceptor"/>
    <property type="evidence" value="ECO:0007669"/>
    <property type="project" value="UniProtKB-EC"/>
</dbReference>
<dbReference type="GeneID" id="5479216"/>
<feature type="binding site" evidence="3">
    <location>
        <position position="120"/>
    </location>
    <ligand>
        <name>Fe cation</name>
        <dbReference type="ChEBI" id="CHEBI:24875"/>
        <label>1</label>
    </ligand>
</feature>
<keyword evidence="5" id="KW-0560">Oxidoreductase</keyword>
<dbReference type="GO" id="GO:0009263">
    <property type="term" value="P:deoxyribonucleotide biosynthetic process"/>
    <property type="evidence" value="ECO:0007669"/>
    <property type="project" value="InterPro"/>
</dbReference>
<dbReference type="EMBL" id="AAXT01000002">
    <property type="protein sequence ID" value="EDO07414.1"/>
    <property type="molecule type" value="Genomic_DNA"/>
</dbReference>
<dbReference type="KEGG" id="bbo:BBOV_IV010610"/>
<dbReference type="InterPro" id="IPR009078">
    <property type="entry name" value="Ferritin-like_SF"/>
</dbReference>
<keyword evidence="3" id="KW-0479">Metal-binding</keyword>
<feature type="transmembrane region" description="Helical" evidence="4">
    <location>
        <begin position="175"/>
        <end position="196"/>
    </location>
</feature>
<feature type="binding site" evidence="3">
    <location>
        <position position="89"/>
    </location>
    <ligand>
        <name>Fe cation</name>
        <dbReference type="ChEBI" id="CHEBI:24875"/>
        <label>1</label>
    </ligand>
</feature>
<keyword evidence="6" id="KW-1185">Reference proteome</keyword>
<accession>A7AS95</accession>
<reference evidence="6" key="3">
    <citation type="journal article" date="2021" name="Int. J. Parasitol.">
        <title>Comparative analysis of gene expression between Babesia bovis blood stages and kinetes allowed by improved genome annotation.</title>
        <authorList>
            <person name="Ueti M.W."/>
            <person name="Johnson W.C."/>
            <person name="Kappmeyer L.S."/>
            <person name="Herndon D.R."/>
            <person name="Mousel M.R."/>
            <person name="Reif K.E."/>
            <person name="Taus N.S."/>
            <person name="Ifeonu O.O."/>
            <person name="Silva J.C."/>
            <person name="Suarez C.E."/>
            <person name="Brayton K.A."/>
        </authorList>
    </citation>
    <scope>NUCLEOTIDE SEQUENCE [LARGE SCALE GENOMIC DNA]</scope>
</reference>
<gene>
    <name evidence="5" type="ORF">BBOV_IV010610</name>
</gene>
<evidence type="ECO:0000313" key="5">
    <source>
        <dbReference type="EMBL" id="EDO07414.1"/>
    </source>
</evidence>
<reference evidence="6" key="2">
    <citation type="journal article" date="2020" name="Data Brief">
        <title>Transcriptome dataset of Babesia bovis life stages within vertebrate and invertebrate hosts.</title>
        <authorList>
            <person name="Ueti M.W."/>
            <person name="Johnson W.C."/>
            <person name="Kappmeyer L.S."/>
            <person name="Herndon D.R."/>
            <person name="Mousel M.R."/>
            <person name="Reif K.E."/>
            <person name="Taus N.S."/>
            <person name="Ifeonu O.O."/>
            <person name="Silva J.C."/>
            <person name="Suarez C.E."/>
            <person name="Brayton K.A."/>
        </authorList>
    </citation>
    <scope>NUCLEOTIDE SEQUENCE [LARGE SCALE GENOMIC DNA]</scope>
</reference>
<dbReference type="PANTHER" id="PTHR23409">
    <property type="entry name" value="RIBONUCLEOSIDE-DIPHOSPHATE REDUCTASE SMALL CHAIN"/>
    <property type="match status" value="1"/>
</dbReference>
<dbReference type="VEuPathDB" id="PiroplasmaDB:BBOV_IV010610"/>